<accession>A0AAD7DAS9</accession>
<evidence type="ECO:0000313" key="10">
    <source>
        <dbReference type="EMBL" id="KAJ7686841.1"/>
    </source>
</evidence>
<proteinExistence type="predicted"/>
<dbReference type="InterPro" id="IPR011009">
    <property type="entry name" value="Kinase-like_dom_sf"/>
</dbReference>
<comment type="catalytic activity">
    <reaction evidence="8">
        <text>L-seryl-[protein] + ATP = O-phospho-L-seryl-[protein] + ADP + H(+)</text>
        <dbReference type="Rhea" id="RHEA:17989"/>
        <dbReference type="Rhea" id="RHEA-COMP:9863"/>
        <dbReference type="Rhea" id="RHEA-COMP:11604"/>
        <dbReference type="ChEBI" id="CHEBI:15378"/>
        <dbReference type="ChEBI" id="CHEBI:29999"/>
        <dbReference type="ChEBI" id="CHEBI:30616"/>
        <dbReference type="ChEBI" id="CHEBI:83421"/>
        <dbReference type="ChEBI" id="CHEBI:456216"/>
        <dbReference type="EC" id="2.7.11.1"/>
    </reaction>
</comment>
<evidence type="ECO:0000313" key="11">
    <source>
        <dbReference type="Proteomes" id="UP001221757"/>
    </source>
</evidence>
<dbReference type="GO" id="GO:0004674">
    <property type="term" value="F:protein serine/threonine kinase activity"/>
    <property type="evidence" value="ECO:0007669"/>
    <property type="project" value="UniProtKB-KW"/>
</dbReference>
<dbReference type="SMART" id="SM00220">
    <property type="entry name" value="S_TKc"/>
    <property type="match status" value="1"/>
</dbReference>
<dbReference type="SUPFAM" id="SSF56112">
    <property type="entry name" value="Protein kinase-like (PK-like)"/>
    <property type="match status" value="1"/>
</dbReference>
<dbReference type="Proteomes" id="UP001221757">
    <property type="component" value="Unassembled WGS sequence"/>
</dbReference>
<dbReference type="AlphaFoldDB" id="A0AAD7DAS9"/>
<comment type="catalytic activity">
    <reaction evidence="7">
        <text>L-threonyl-[protein] + ATP = O-phospho-L-threonyl-[protein] + ADP + H(+)</text>
        <dbReference type="Rhea" id="RHEA:46608"/>
        <dbReference type="Rhea" id="RHEA-COMP:11060"/>
        <dbReference type="Rhea" id="RHEA-COMP:11605"/>
        <dbReference type="ChEBI" id="CHEBI:15378"/>
        <dbReference type="ChEBI" id="CHEBI:30013"/>
        <dbReference type="ChEBI" id="CHEBI:30616"/>
        <dbReference type="ChEBI" id="CHEBI:61977"/>
        <dbReference type="ChEBI" id="CHEBI:456216"/>
        <dbReference type="EC" id="2.7.11.1"/>
    </reaction>
</comment>
<reference evidence="10" key="1">
    <citation type="submission" date="2023-03" db="EMBL/GenBank/DDBJ databases">
        <title>Massive genome expansion in bonnet fungi (Mycena s.s.) driven by repeated elements and novel gene families across ecological guilds.</title>
        <authorList>
            <consortium name="Lawrence Berkeley National Laboratory"/>
            <person name="Harder C.B."/>
            <person name="Miyauchi S."/>
            <person name="Viragh M."/>
            <person name="Kuo A."/>
            <person name="Thoen E."/>
            <person name="Andreopoulos B."/>
            <person name="Lu D."/>
            <person name="Skrede I."/>
            <person name="Drula E."/>
            <person name="Henrissat B."/>
            <person name="Morin E."/>
            <person name="Kohler A."/>
            <person name="Barry K."/>
            <person name="LaButti K."/>
            <person name="Morin E."/>
            <person name="Salamov A."/>
            <person name="Lipzen A."/>
            <person name="Mereny Z."/>
            <person name="Hegedus B."/>
            <person name="Baldrian P."/>
            <person name="Stursova M."/>
            <person name="Weitz H."/>
            <person name="Taylor A."/>
            <person name="Grigoriev I.V."/>
            <person name="Nagy L.G."/>
            <person name="Martin F."/>
            <person name="Kauserud H."/>
        </authorList>
    </citation>
    <scope>NUCLEOTIDE SEQUENCE</scope>
    <source>
        <strain evidence="10">CBHHK067</strain>
    </source>
</reference>
<evidence type="ECO:0000256" key="2">
    <source>
        <dbReference type="ARBA" id="ARBA00022527"/>
    </source>
</evidence>
<keyword evidence="5 10" id="KW-0418">Kinase</keyword>
<evidence type="ECO:0000256" key="8">
    <source>
        <dbReference type="ARBA" id="ARBA00048679"/>
    </source>
</evidence>
<dbReference type="Pfam" id="PF00069">
    <property type="entry name" value="Pkinase"/>
    <property type="match status" value="1"/>
</dbReference>
<evidence type="ECO:0000259" key="9">
    <source>
        <dbReference type="PROSITE" id="PS50011"/>
    </source>
</evidence>
<dbReference type="EC" id="2.7.11.1" evidence="1"/>
<evidence type="ECO:0000256" key="4">
    <source>
        <dbReference type="ARBA" id="ARBA00022741"/>
    </source>
</evidence>
<dbReference type="InterPro" id="IPR050236">
    <property type="entry name" value="Ser_Thr_kinase_AGC"/>
</dbReference>
<sequence>MFFKISATICCYLSLPDFAEFSLISLVLFLLRQSSFSSSVTVCVLFSRRCGGTSSVYLIQEKETSKLYALKQVPKWEQYTDVVQEQAILRTMAALLDGASSFLLLVGIWSDSKYHYLLTPWCGGKDLLSLLVNRQKFEVDQVVAVKTLHQLNTIHCDIQPANIFLTKEGNMVLGDSGLAKRFSPSLMSGGLGLPSVRIS</sequence>
<dbReference type="GO" id="GO:0005524">
    <property type="term" value="F:ATP binding"/>
    <property type="evidence" value="ECO:0007669"/>
    <property type="project" value="UniProtKB-KW"/>
</dbReference>
<dbReference type="Gene3D" id="1.10.510.10">
    <property type="entry name" value="Transferase(Phosphotransferase) domain 1"/>
    <property type="match status" value="1"/>
</dbReference>
<evidence type="ECO:0000256" key="6">
    <source>
        <dbReference type="ARBA" id="ARBA00022840"/>
    </source>
</evidence>
<dbReference type="InterPro" id="IPR000719">
    <property type="entry name" value="Prot_kinase_dom"/>
</dbReference>
<dbReference type="PANTHER" id="PTHR24356:SF1">
    <property type="entry name" value="SERINE_THREONINE-PROTEIN KINASE GREATWALL"/>
    <property type="match status" value="1"/>
</dbReference>
<keyword evidence="2" id="KW-0723">Serine/threonine-protein kinase</keyword>
<evidence type="ECO:0000256" key="3">
    <source>
        <dbReference type="ARBA" id="ARBA00022679"/>
    </source>
</evidence>
<name>A0AAD7DAS9_MYCRO</name>
<dbReference type="PANTHER" id="PTHR24356">
    <property type="entry name" value="SERINE/THREONINE-PROTEIN KINASE"/>
    <property type="match status" value="1"/>
</dbReference>
<dbReference type="PROSITE" id="PS50011">
    <property type="entry name" value="PROTEIN_KINASE_DOM"/>
    <property type="match status" value="1"/>
</dbReference>
<dbReference type="EMBL" id="JARKIE010000093">
    <property type="protein sequence ID" value="KAJ7686841.1"/>
    <property type="molecule type" value="Genomic_DNA"/>
</dbReference>
<feature type="domain" description="Protein kinase" evidence="9">
    <location>
        <begin position="42"/>
        <end position="199"/>
    </location>
</feature>
<evidence type="ECO:0000256" key="1">
    <source>
        <dbReference type="ARBA" id="ARBA00012513"/>
    </source>
</evidence>
<gene>
    <name evidence="10" type="ORF">B0H17DRAFT_1136700</name>
</gene>
<organism evidence="10 11">
    <name type="scientific">Mycena rosella</name>
    <name type="common">Pink bonnet</name>
    <name type="synonym">Agaricus rosellus</name>
    <dbReference type="NCBI Taxonomy" id="1033263"/>
    <lineage>
        <taxon>Eukaryota</taxon>
        <taxon>Fungi</taxon>
        <taxon>Dikarya</taxon>
        <taxon>Basidiomycota</taxon>
        <taxon>Agaricomycotina</taxon>
        <taxon>Agaricomycetes</taxon>
        <taxon>Agaricomycetidae</taxon>
        <taxon>Agaricales</taxon>
        <taxon>Marasmiineae</taxon>
        <taxon>Mycenaceae</taxon>
        <taxon>Mycena</taxon>
    </lineage>
</organism>
<comment type="caution">
    <text evidence="10">The sequence shown here is derived from an EMBL/GenBank/DDBJ whole genome shotgun (WGS) entry which is preliminary data.</text>
</comment>
<keyword evidence="6" id="KW-0067">ATP-binding</keyword>
<keyword evidence="3" id="KW-0808">Transferase</keyword>
<evidence type="ECO:0000256" key="7">
    <source>
        <dbReference type="ARBA" id="ARBA00047899"/>
    </source>
</evidence>
<keyword evidence="4" id="KW-0547">Nucleotide-binding</keyword>
<evidence type="ECO:0000256" key="5">
    <source>
        <dbReference type="ARBA" id="ARBA00022777"/>
    </source>
</evidence>
<protein>
    <recommendedName>
        <fullName evidence="1">non-specific serine/threonine protein kinase</fullName>
        <ecNumber evidence="1">2.7.11.1</ecNumber>
    </recommendedName>
</protein>
<keyword evidence="11" id="KW-1185">Reference proteome</keyword>